<accession>A0A2P6VE24</accession>
<gene>
    <name evidence="3" type="ORF">C2E20_4386</name>
</gene>
<dbReference type="InterPro" id="IPR015034">
    <property type="entry name" value="Bles03"/>
</dbReference>
<protein>
    <submittedName>
        <fullName evidence="3">UPF0696 C11orf68-like protein</fullName>
    </submittedName>
</protein>
<proteinExistence type="inferred from homology"/>
<feature type="region of interest" description="Disordered" evidence="2">
    <location>
        <begin position="37"/>
        <end position="57"/>
    </location>
</feature>
<dbReference type="Pfam" id="PF08939">
    <property type="entry name" value="Bles03"/>
    <property type="match status" value="1"/>
</dbReference>
<evidence type="ECO:0000313" key="3">
    <source>
        <dbReference type="EMBL" id="PSC72311.1"/>
    </source>
</evidence>
<dbReference type="SUPFAM" id="SSF55418">
    <property type="entry name" value="eIF4e-like"/>
    <property type="match status" value="1"/>
</dbReference>
<reference evidence="3 4" key="1">
    <citation type="journal article" date="2018" name="Plant J.">
        <title>Genome sequences of Chlorella sorokiniana UTEX 1602 and Micractinium conductrix SAG 241.80: implications to maltose excretion by a green alga.</title>
        <authorList>
            <person name="Arriola M.B."/>
            <person name="Velmurugan N."/>
            <person name="Zhang Y."/>
            <person name="Plunkett M.H."/>
            <person name="Hondzo H."/>
            <person name="Barney B.M."/>
        </authorList>
    </citation>
    <scope>NUCLEOTIDE SEQUENCE [LARGE SCALE GENOMIC DNA]</scope>
    <source>
        <strain evidence="3 4">SAG 241.80</strain>
    </source>
</reference>
<keyword evidence="4" id="KW-1185">Reference proteome</keyword>
<evidence type="ECO:0000256" key="2">
    <source>
        <dbReference type="SAM" id="MobiDB-lite"/>
    </source>
</evidence>
<evidence type="ECO:0000256" key="1">
    <source>
        <dbReference type="ARBA" id="ARBA00010568"/>
    </source>
</evidence>
<evidence type="ECO:0000313" key="4">
    <source>
        <dbReference type="Proteomes" id="UP000239649"/>
    </source>
</evidence>
<sequence length="184" mass="19481">MRDYPLAGPPAGTSCSPVAWVAVKAAGAAAPVGPLAGGRGGGGAADRSPQSHGEQQRAVLKDWEAEQQIGSPSAKAAMQASETAVWSAIAHLVQVEGMPGVHLAKIAAGPQQGWSRVICLYTQDFDDQEEIMAAAERLAPVLRAAMPDRKSCKLSYKPDIMTRLDLYKGNAWNINVACYTYKAF</sequence>
<dbReference type="PANTHER" id="PTHR31977:SF1">
    <property type="entry name" value="UPF0696 PROTEIN C11ORF68"/>
    <property type="match status" value="1"/>
</dbReference>
<dbReference type="InterPro" id="IPR023398">
    <property type="entry name" value="TIF_eIF4e-like"/>
</dbReference>
<dbReference type="PROSITE" id="PS51257">
    <property type="entry name" value="PROKAR_LIPOPROTEIN"/>
    <property type="match status" value="1"/>
</dbReference>
<dbReference type="PANTHER" id="PTHR31977">
    <property type="entry name" value="UPF0696 PROTEIN C11ORF68"/>
    <property type="match status" value="1"/>
</dbReference>
<comment type="caution">
    <text evidence="3">The sequence shown here is derived from an EMBL/GenBank/DDBJ whole genome shotgun (WGS) entry which is preliminary data.</text>
</comment>
<dbReference type="AlphaFoldDB" id="A0A2P6VE24"/>
<name>A0A2P6VE24_9CHLO</name>
<comment type="similarity">
    <text evidence="1">Belongs to the UPF0696 family.</text>
</comment>
<dbReference type="OrthoDB" id="10067381at2759"/>
<dbReference type="Proteomes" id="UP000239649">
    <property type="component" value="Unassembled WGS sequence"/>
</dbReference>
<dbReference type="Gene3D" id="3.30.760.10">
    <property type="entry name" value="RNA Cap, Translation Initiation Factor Eif4e"/>
    <property type="match status" value="1"/>
</dbReference>
<organism evidence="3 4">
    <name type="scientific">Micractinium conductrix</name>
    <dbReference type="NCBI Taxonomy" id="554055"/>
    <lineage>
        <taxon>Eukaryota</taxon>
        <taxon>Viridiplantae</taxon>
        <taxon>Chlorophyta</taxon>
        <taxon>core chlorophytes</taxon>
        <taxon>Trebouxiophyceae</taxon>
        <taxon>Chlorellales</taxon>
        <taxon>Chlorellaceae</taxon>
        <taxon>Chlorella clade</taxon>
        <taxon>Micractinium</taxon>
    </lineage>
</organism>
<dbReference type="EMBL" id="LHPF02000011">
    <property type="protein sequence ID" value="PSC72311.1"/>
    <property type="molecule type" value="Genomic_DNA"/>
</dbReference>